<dbReference type="PANTHER" id="PTHR43311">
    <property type="entry name" value="GLUTAMATE--TRNA LIGASE"/>
    <property type="match status" value="1"/>
</dbReference>
<comment type="caution">
    <text evidence="10">The sequence shown here is derived from an EMBL/GenBank/DDBJ whole genome shotgun (WGS) entry which is preliminary data.</text>
</comment>
<comment type="caution">
    <text evidence="7">Lacks conserved residue(s) required for the propagation of feature annotation.</text>
</comment>
<dbReference type="Proteomes" id="UP000034175">
    <property type="component" value="Unassembled WGS sequence"/>
</dbReference>
<keyword evidence="7" id="KW-0963">Cytoplasm</keyword>
<evidence type="ECO:0000313" key="10">
    <source>
        <dbReference type="EMBL" id="KKU27202.1"/>
    </source>
</evidence>
<dbReference type="HAMAP" id="MF_00022">
    <property type="entry name" value="Glu_tRNA_synth_type1"/>
    <property type="match status" value="1"/>
</dbReference>
<dbReference type="EMBL" id="LCMA01000003">
    <property type="protein sequence ID" value="KKU27202.1"/>
    <property type="molecule type" value="Genomic_DNA"/>
</dbReference>
<dbReference type="GO" id="GO:0004818">
    <property type="term" value="F:glutamate-tRNA ligase activity"/>
    <property type="evidence" value="ECO:0007669"/>
    <property type="project" value="UniProtKB-UniRule"/>
</dbReference>
<evidence type="ECO:0000256" key="5">
    <source>
        <dbReference type="ARBA" id="ARBA00022917"/>
    </source>
</evidence>
<dbReference type="InterPro" id="IPR014729">
    <property type="entry name" value="Rossmann-like_a/b/a_fold"/>
</dbReference>
<dbReference type="PRINTS" id="PR00987">
    <property type="entry name" value="TRNASYNTHGLU"/>
</dbReference>
<dbReference type="InterPro" id="IPR020058">
    <property type="entry name" value="Glu/Gln-tRNA-synth_Ib_cat-dom"/>
</dbReference>
<dbReference type="InterPro" id="IPR033910">
    <property type="entry name" value="GluRS_core"/>
</dbReference>
<dbReference type="InterPro" id="IPR020751">
    <property type="entry name" value="aa-tRNA-synth_I_codon-bd_sub2"/>
</dbReference>
<protein>
    <recommendedName>
        <fullName evidence="7">Glutamate--tRNA ligase</fullName>
        <ecNumber evidence="7">6.1.1.17</ecNumber>
    </recommendedName>
    <alternativeName>
        <fullName evidence="7">Glutamyl-tRNA synthetase</fullName>
        <shortName evidence="7">GluRS</shortName>
    </alternativeName>
</protein>
<comment type="function">
    <text evidence="7">Catalyzes the attachment of glutamate to tRNA(Glu) in a two-step reaction: glutamate is first activated by ATP to form Glu-AMP and then transferred to the acceptor end of tRNA(Glu).</text>
</comment>
<dbReference type="InterPro" id="IPR049940">
    <property type="entry name" value="GluQ/Sye"/>
</dbReference>
<evidence type="ECO:0000256" key="4">
    <source>
        <dbReference type="ARBA" id="ARBA00022840"/>
    </source>
</evidence>
<feature type="short sequence motif" description="'HIGH' region" evidence="7">
    <location>
        <begin position="11"/>
        <end position="21"/>
    </location>
</feature>
<dbReference type="SUPFAM" id="SSF48163">
    <property type="entry name" value="An anticodon-binding domain of class I aminoacyl-tRNA synthetases"/>
    <property type="match status" value="1"/>
</dbReference>
<dbReference type="EC" id="6.1.1.17" evidence="7"/>
<dbReference type="PANTHER" id="PTHR43311:SF2">
    <property type="entry name" value="GLUTAMATE--TRNA LIGASE, MITOCHONDRIAL-RELATED"/>
    <property type="match status" value="1"/>
</dbReference>
<accession>A0A0G1P3P0</accession>
<dbReference type="GO" id="GO:0005829">
    <property type="term" value="C:cytosol"/>
    <property type="evidence" value="ECO:0007669"/>
    <property type="project" value="TreeGrafter"/>
</dbReference>
<comment type="subcellular location">
    <subcellularLocation>
        <location evidence="7">Cytoplasm</location>
    </subcellularLocation>
</comment>
<evidence type="ECO:0000256" key="6">
    <source>
        <dbReference type="ARBA" id="ARBA00023146"/>
    </source>
</evidence>
<name>A0A0G1P3P0_9BACT</name>
<keyword evidence="5 7" id="KW-0648">Protein biosynthesis</keyword>
<evidence type="ECO:0000256" key="1">
    <source>
        <dbReference type="ARBA" id="ARBA00007894"/>
    </source>
</evidence>
<dbReference type="SUPFAM" id="SSF52374">
    <property type="entry name" value="Nucleotidylyl transferase"/>
    <property type="match status" value="1"/>
</dbReference>
<comment type="catalytic activity">
    <reaction evidence="7">
        <text>tRNA(Glu) + L-glutamate + ATP = L-glutamyl-tRNA(Glu) + AMP + diphosphate</text>
        <dbReference type="Rhea" id="RHEA:23540"/>
        <dbReference type="Rhea" id="RHEA-COMP:9663"/>
        <dbReference type="Rhea" id="RHEA-COMP:9680"/>
        <dbReference type="ChEBI" id="CHEBI:29985"/>
        <dbReference type="ChEBI" id="CHEBI:30616"/>
        <dbReference type="ChEBI" id="CHEBI:33019"/>
        <dbReference type="ChEBI" id="CHEBI:78442"/>
        <dbReference type="ChEBI" id="CHEBI:78520"/>
        <dbReference type="ChEBI" id="CHEBI:456215"/>
        <dbReference type="EC" id="6.1.1.17"/>
    </reaction>
</comment>
<evidence type="ECO:0000256" key="2">
    <source>
        <dbReference type="ARBA" id="ARBA00022598"/>
    </source>
</evidence>
<evidence type="ECO:0000313" key="11">
    <source>
        <dbReference type="Proteomes" id="UP000034175"/>
    </source>
</evidence>
<dbReference type="CDD" id="cd00808">
    <property type="entry name" value="GluRS_core"/>
    <property type="match status" value="1"/>
</dbReference>
<feature type="domain" description="Aminoacyl-tRNA synthetase class I anticodon-binding" evidence="9">
    <location>
        <begin position="318"/>
        <end position="445"/>
    </location>
</feature>
<feature type="domain" description="Glutamyl/glutaminyl-tRNA synthetase class Ib catalytic" evidence="8">
    <location>
        <begin position="101"/>
        <end position="279"/>
    </location>
</feature>
<evidence type="ECO:0000256" key="3">
    <source>
        <dbReference type="ARBA" id="ARBA00022741"/>
    </source>
</evidence>
<dbReference type="AlphaFoldDB" id="A0A0G1P3P0"/>
<keyword evidence="4 7" id="KW-0067">ATP-binding</keyword>
<dbReference type="Pfam" id="PF00749">
    <property type="entry name" value="tRNA-synt_1c"/>
    <property type="match status" value="1"/>
</dbReference>
<dbReference type="InterPro" id="IPR000924">
    <property type="entry name" value="Glu/Gln-tRNA-synth"/>
</dbReference>
<dbReference type="Gene3D" id="3.40.50.620">
    <property type="entry name" value="HUPs"/>
    <property type="match status" value="2"/>
</dbReference>
<proteinExistence type="inferred from homology"/>
<comment type="similarity">
    <text evidence="1 7">Belongs to the class-I aminoacyl-tRNA synthetase family. Glutamate--tRNA ligase type 1 subfamily.</text>
</comment>
<reference evidence="10 11" key="1">
    <citation type="journal article" date="2015" name="Nature">
        <title>rRNA introns, odd ribosomes, and small enigmatic genomes across a large radiation of phyla.</title>
        <authorList>
            <person name="Brown C.T."/>
            <person name="Hug L.A."/>
            <person name="Thomas B.C."/>
            <person name="Sharon I."/>
            <person name="Castelle C.J."/>
            <person name="Singh A."/>
            <person name="Wilkins M.J."/>
            <person name="Williams K.H."/>
            <person name="Banfield J.F."/>
        </authorList>
    </citation>
    <scope>NUCLEOTIDE SEQUENCE [LARGE SCALE GENOMIC DNA]</scope>
</reference>
<dbReference type="GO" id="GO:0000049">
    <property type="term" value="F:tRNA binding"/>
    <property type="evidence" value="ECO:0007669"/>
    <property type="project" value="InterPro"/>
</dbReference>
<organism evidence="10 11">
    <name type="scientific">Candidatus Magasanikbacteria bacterium GW2011_GWA2_46_17</name>
    <dbReference type="NCBI Taxonomy" id="1619042"/>
    <lineage>
        <taxon>Bacteria</taxon>
        <taxon>Candidatus Magasanikiibacteriota</taxon>
    </lineage>
</organism>
<dbReference type="Gene3D" id="1.10.10.350">
    <property type="match status" value="1"/>
</dbReference>
<sequence length="450" mass="51332">MTEKTRVRFPPSPTGYCHVGTARMAIINFLFAKKNNGTIIFRSEDTDKERSKKEYEDDIKDSLNWLKLNWDEFYRQSERFEIYRKHIHSLVDSGKAYVSEEESKKEPGQMVSVVRLKNPGTRVTFSDIIRGDITFDTTELGDLVIARSVDDALYHFAVVVDDAEMNITHIIRGDDHISNTPRQILIQEALGFERPLYAHYPLLLGADKSKLSKRTGDTSVRSYKENGYLPDAFLNYIAILGWTPKSQKEIMSLQEMIAEFDVKDLHKSGAVFDIDKLRWFNRQYLLNMPESDLSDSVLRIMEEAILKRGLNWNSEIGVQLLPMLRERISVLEDLKILAGDGELDYFFSNPLYDPAEIPGKKGTTISAIKHLSALRKILDEIAESEFREPEKIKASVWDYATKEGTGAVLWPFRYSLTGLARSPDPFFVASVLGKQTSIERVEAAISALDL</sequence>
<dbReference type="PATRIC" id="fig|1619042.3.peg.201"/>
<keyword evidence="6 7" id="KW-0030">Aminoacyl-tRNA synthetase</keyword>
<dbReference type="InterPro" id="IPR045462">
    <property type="entry name" value="aa-tRNA-synth_I_cd-bd"/>
</dbReference>
<dbReference type="Pfam" id="PF19269">
    <property type="entry name" value="Anticodon_2"/>
    <property type="match status" value="1"/>
</dbReference>
<evidence type="ECO:0000259" key="8">
    <source>
        <dbReference type="Pfam" id="PF00749"/>
    </source>
</evidence>
<keyword evidence="2 7" id="KW-0436">Ligase</keyword>
<dbReference type="InterPro" id="IPR008925">
    <property type="entry name" value="aa_tRNA-synth_I_cd-bd_sf"/>
</dbReference>
<dbReference type="GO" id="GO:0006424">
    <property type="term" value="P:glutamyl-tRNA aminoacylation"/>
    <property type="evidence" value="ECO:0007669"/>
    <property type="project" value="UniProtKB-UniRule"/>
</dbReference>
<feature type="binding site" evidence="7">
    <location>
        <position position="213"/>
    </location>
    <ligand>
        <name>ATP</name>
        <dbReference type="ChEBI" id="CHEBI:30616"/>
    </ligand>
</feature>
<gene>
    <name evidence="7" type="primary">gltX</name>
    <name evidence="10" type="ORF">UX39_C0003G0041</name>
</gene>
<dbReference type="InterPro" id="IPR004527">
    <property type="entry name" value="Glu-tRNA-ligase_bac/mito"/>
</dbReference>
<keyword evidence="3 7" id="KW-0547">Nucleotide-binding</keyword>
<dbReference type="GO" id="GO:0008270">
    <property type="term" value="F:zinc ion binding"/>
    <property type="evidence" value="ECO:0007669"/>
    <property type="project" value="InterPro"/>
</dbReference>
<evidence type="ECO:0000259" key="9">
    <source>
        <dbReference type="Pfam" id="PF19269"/>
    </source>
</evidence>
<feature type="short sequence motif" description="'KMSKS' region" evidence="7">
    <location>
        <begin position="210"/>
        <end position="214"/>
    </location>
</feature>
<evidence type="ECO:0000256" key="7">
    <source>
        <dbReference type="HAMAP-Rule" id="MF_00022"/>
    </source>
</evidence>
<comment type="subunit">
    <text evidence="7">Monomer.</text>
</comment>
<dbReference type="GO" id="GO:0005524">
    <property type="term" value="F:ATP binding"/>
    <property type="evidence" value="ECO:0007669"/>
    <property type="project" value="UniProtKB-UniRule"/>
</dbReference>